<protein>
    <submittedName>
        <fullName evidence="1">Uncharacterized protein</fullName>
    </submittedName>
</protein>
<gene>
    <name evidence="1" type="ORF">M3D15_08720</name>
</gene>
<reference evidence="1 2" key="1">
    <citation type="submission" date="2022-04" db="EMBL/GenBank/DDBJ databases">
        <title>Human microbiome associated bacterial genomes.</title>
        <authorList>
            <person name="Sandstrom S."/>
            <person name="Salamzade R."/>
            <person name="Kalan L.R."/>
        </authorList>
    </citation>
    <scope>NUCLEOTIDE SEQUENCE [LARGE SCALE GENOMIC DNA]</scope>
    <source>
        <strain evidence="2">p3-SID1799</strain>
    </source>
</reference>
<accession>A0ABT2HYL2</accession>
<comment type="caution">
    <text evidence="1">The sequence shown here is derived from an EMBL/GenBank/DDBJ whole genome shotgun (WGS) entry which is preliminary data.</text>
</comment>
<organism evidence="1 2">
    <name type="scientific">Pseudoclavibacter albus</name>
    <dbReference type="NCBI Taxonomy" id="272241"/>
    <lineage>
        <taxon>Bacteria</taxon>
        <taxon>Bacillati</taxon>
        <taxon>Actinomycetota</taxon>
        <taxon>Actinomycetes</taxon>
        <taxon>Micrococcales</taxon>
        <taxon>Microbacteriaceae</taxon>
        <taxon>Pseudoclavibacter</taxon>
    </lineage>
</organism>
<name>A0ABT2HYL2_9MICO</name>
<sequence length="87" mass="9659">MTGKNAHWLPNAIAIVEHDGRTRRFAADYAIGLTTDQVLALGQLLDLQPLEVIQDERIKSAVLAIYDAESHAIAQRKRLARENTPTP</sequence>
<evidence type="ECO:0000313" key="1">
    <source>
        <dbReference type="EMBL" id="MCT2043406.1"/>
    </source>
</evidence>
<dbReference type="Proteomes" id="UP001525379">
    <property type="component" value="Unassembled WGS sequence"/>
</dbReference>
<dbReference type="RefSeq" id="WP_260104579.1">
    <property type="nucleotide sequence ID" value="NZ_JALXSQ010000041.1"/>
</dbReference>
<proteinExistence type="predicted"/>
<keyword evidence="2" id="KW-1185">Reference proteome</keyword>
<evidence type="ECO:0000313" key="2">
    <source>
        <dbReference type="Proteomes" id="UP001525379"/>
    </source>
</evidence>
<dbReference type="EMBL" id="JALXSQ010000041">
    <property type="protein sequence ID" value="MCT2043406.1"/>
    <property type="molecule type" value="Genomic_DNA"/>
</dbReference>